<keyword evidence="3" id="KW-1185">Reference proteome</keyword>
<dbReference type="Gene3D" id="3.30.950.30">
    <property type="entry name" value="Schlafen, AAA domain"/>
    <property type="match status" value="1"/>
</dbReference>
<dbReference type="Pfam" id="PF04326">
    <property type="entry name" value="SLFN_AlbA_2"/>
    <property type="match status" value="1"/>
</dbReference>
<dbReference type="Proteomes" id="UP000749559">
    <property type="component" value="Unassembled WGS sequence"/>
</dbReference>
<evidence type="ECO:0000313" key="2">
    <source>
        <dbReference type="EMBL" id="CAH1782459.1"/>
    </source>
</evidence>
<dbReference type="AlphaFoldDB" id="A0A8J1UT61"/>
<evidence type="ECO:0000313" key="3">
    <source>
        <dbReference type="Proteomes" id="UP000749559"/>
    </source>
</evidence>
<dbReference type="Gene3D" id="1.25.10.10">
    <property type="entry name" value="Leucine-rich Repeat Variant"/>
    <property type="match status" value="2"/>
</dbReference>
<dbReference type="InterPro" id="IPR007421">
    <property type="entry name" value="Schlafen_AlbA_2_dom"/>
</dbReference>
<dbReference type="PANTHER" id="PTHR12155">
    <property type="entry name" value="SCHLAFEN"/>
    <property type="match status" value="1"/>
</dbReference>
<sequence>MASMDTSRKEILKLQMNFLNAGTVDHMTVAMTSFLKLANQNPDVILSFTTLGVMDKLINIISSCSSSITCNVKTLAYACLGAMCYLEQFITHILKKGILKPLTEHFNSLMETPILASNDEYLKMLEQAAILMNKLYSGSNKQKQKLVDTDMVKFAINIIDQDLSPLYMYTKQAKDYLKQITLSKELFGQLKPMDHKYTNTTIADYIKVENLDTLNLKIDGYTVSLTDTSNEECDVLIKEEMLNKGYVWPSKDGTDIDDTWAMGDVHPSAVLDCGHMFANIGPEVQNKLAEIEARLVTHCSEATKLTRQPDIGEVVCMKSKRTQGVNNFYRAIVISYREGTNTGTKARLLTLDYGARVEVFLDDLYSVPQELHLNVTPCQVSLCKLIDVCPPPVNTAIISHILSALANLVCDNFPIGYNLIENGGVEVISSILSQSIDVNISCMCLFVFHNMACGHKMREKIGQRGVIKCIVDCLEKFKADVMSHDVVIVKALSCLNNMLWESAYNKQQLEECLGVGCLLDLTEAALPVKTRQLLMQVMRTYLGESDIYITKYLTSTEESSGEQSDDETRSRSKTRGRNQSPSRSGTRSKSQGRNCAIDTDRLKEISDGNYMVSTVTSTPSHVTGHAPISSPNLQGSIVGSHTVNTAHDYIKSASSKYFIQGDTVPFCNDSTHEIRPLNSNGEFVEEDILKYCCGFLNSSTDKPGSTYYGISIDRKVEGMVLDHDRRDGLKLGMDRLMTQKFHPTVSFKRYQVLTHPVVLREGHGNLATRQYIKNLYVVEIVVQPSGDLYTIKHKNVSYTRYGKNTEALSKQEVRERVIREEEMKYLGRISLLEAEIDKITVMKNSIANP</sequence>
<dbReference type="Pfam" id="PF00567">
    <property type="entry name" value="TUDOR"/>
    <property type="match status" value="1"/>
</dbReference>
<accession>A0A8J1UT61</accession>
<proteinExistence type="predicted"/>
<name>A0A8J1UT61_OWEFU</name>
<dbReference type="InterPro" id="IPR011989">
    <property type="entry name" value="ARM-like"/>
</dbReference>
<dbReference type="PANTHER" id="PTHR12155:SF47">
    <property type="entry name" value="SCHLAFEN ALBA-2 DOMAIN-CONTAINING PROTEIN"/>
    <property type="match status" value="1"/>
</dbReference>
<reference evidence="2" key="1">
    <citation type="submission" date="2022-03" db="EMBL/GenBank/DDBJ databases">
        <authorList>
            <person name="Martin C."/>
        </authorList>
    </citation>
    <scope>NUCLEOTIDE SEQUENCE</scope>
</reference>
<dbReference type="InterPro" id="IPR016024">
    <property type="entry name" value="ARM-type_fold"/>
</dbReference>
<evidence type="ECO:0000256" key="1">
    <source>
        <dbReference type="SAM" id="MobiDB-lite"/>
    </source>
</evidence>
<dbReference type="OrthoDB" id="10034606at2759"/>
<feature type="region of interest" description="Disordered" evidence="1">
    <location>
        <begin position="556"/>
        <end position="598"/>
    </location>
</feature>
<dbReference type="EMBL" id="CAIIXF020000004">
    <property type="protein sequence ID" value="CAH1782459.1"/>
    <property type="molecule type" value="Genomic_DNA"/>
</dbReference>
<comment type="caution">
    <text evidence="2">The sequence shown here is derived from an EMBL/GenBank/DDBJ whole genome shotgun (WGS) entry which is preliminary data.</text>
</comment>
<gene>
    <name evidence="2" type="ORF">OFUS_LOCUS8906</name>
</gene>
<dbReference type="InterPro" id="IPR002999">
    <property type="entry name" value="Tudor"/>
</dbReference>
<dbReference type="InterPro" id="IPR038461">
    <property type="entry name" value="Schlafen_AlbA_2_dom_sf"/>
</dbReference>
<dbReference type="SUPFAM" id="SSF48371">
    <property type="entry name" value="ARM repeat"/>
    <property type="match status" value="1"/>
</dbReference>
<organism evidence="2 3">
    <name type="scientific">Owenia fusiformis</name>
    <name type="common">Polychaete worm</name>
    <dbReference type="NCBI Taxonomy" id="6347"/>
    <lineage>
        <taxon>Eukaryota</taxon>
        <taxon>Metazoa</taxon>
        <taxon>Spiralia</taxon>
        <taxon>Lophotrochozoa</taxon>
        <taxon>Annelida</taxon>
        <taxon>Polychaeta</taxon>
        <taxon>Sedentaria</taxon>
        <taxon>Canalipalpata</taxon>
        <taxon>Sabellida</taxon>
        <taxon>Oweniida</taxon>
        <taxon>Oweniidae</taxon>
        <taxon>Owenia</taxon>
    </lineage>
</organism>
<dbReference type="InterPro" id="IPR029684">
    <property type="entry name" value="Schlafen"/>
</dbReference>
<feature type="compositionally biased region" description="Polar residues" evidence="1">
    <location>
        <begin position="577"/>
        <end position="593"/>
    </location>
</feature>
<dbReference type="Gene3D" id="2.30.30.140">
    <property type="match status" value="1"/>
</dbReference>
<protein>
    <submittedName>
        <fullName evidence="2">Uncharacterized protein</fullName>
    </submittedName>
</protein>